<accession>S9QN83</accession>
<dbReference type="STRING" id="1123360.thalar_00596"/>
<dbReference type="eggNOG" id="COG0517">
    <property type="taxonomic scope" value="Bacteria"/>
</dbReference>
<evidence type="ECO:0008006" key="3">
    <source>
        <dbReference type="Google" id="ProtNLM"/>
    </source>
</evidence>
<comment type="caution">
    <text evidence="1">The sequence shown here is derived from an EMBL/GenBank/DDBJ whole genome shotgun (WGS) entry which is preliminary data.</text>
</comment>
<dbReference type="EMBL" id="AONI01000006">
    <property type="protein sequence ID" value="EPX81147.1"/>
    <property type="molecule type" value="Genomic_DNA"/>
</dbReference>
<evidence type="ECO:0000313" key="2">
    <source>
        <dbReference type="Proteomes" id="UP000015351"/>
    </source>
</evidence>
<dbReference type="OrthoDB" id="8444540at2"/>
<dbReference type="RefSeq" id="WP_021101667.1">
    <property type="nucleotide sequence ID" value="NZ_KE557312.1"/>
</dbReference>
<dbReference type="AlphaFoldDB" id="S9QN83"/>
<protein>
    <recommendedName>
        <fullName evidence="3">CBS domain-containing protein</fullName>
    </recommendedName>
</protein>
<dbReference type="Proteomes" id="UP000015351">
    <property type="component" value="Unassembled WGS sequence"/>
</dbReference>
<reference evidence="2" key="1">
    <citation type="journal article" date="2013" name="Stand. Genomic Sci.">
        <title>Genome sequence of the Litoreibacter arenae type strain (DSM 19593(T)), a member of the Roseobacter clade isolated from sea sand.</title>
        <authorList>
            <person name="Riedel T."/>
            <person name="Fiebig A."/>
            <person name="Petersen J."/>
            <person name="Gronow S."/>
            <person name="Kyrpides N.C."/>
            <person name="Goker M."/>
            <person name="Klenk H.P."/>
        </authorList>
    </citation>
    <scope>NUCLEOTIDE SEQUENCE [LARGE SCALE GENOMIC DNA]</scope>
    <source>
        <strain evidence="2">DSM 19593</strain>
    </source>
</reference>
<organism evidence="1 2">
    <name type="scientific">Litoreibacter arenae DSM 19593</name>
    <dbReference type="NCBI Taxonomy" id="1123360"/>
    <lineage>
        <taxon>Bacteria</taxon>
        <taxon>Pseudomonadati</taxon>
        <taxon>Pseudomonadota</taxon>
        <taxon>Alphaproteobacteria</taxon>
        <taxon>Rhodobacterales</taxon>
        <taxon>Roseobacteraceae</taxon>
        <taxon>Litoreibacter</taxon>
    </lineage>
</organism>
<dbReference type="InterPro" id="IPR046342">
    <property type="entry name" value="CBS_dom_sf"/>
</dbReference>
<dbReference type="HOGENOM" id="CLU_999904_0_0_5"/>
<sequence length="281" mass="31178">MSAGVVEFSEQRHLNDLKSVQGQLTLSNIMTPRHEFICCTANEPAQGVMERIPAVFDAVPVIDSTDATDTSAPIIGLLHRDHIPFRNKSIRAADCADASAITQAHPSNRNLLVYIHDLSGHPVEFVQEDGQIVGLVTPYDLERLPVRTALFAQIINVERLIGDLIRERFPDTVEWERLISPNLRSELQTGLARARGAESSGHAILSVGFGVKLDLLAHCFEGARNKSWALQERHEIRIFRNNVAHGAPFPDVMQLPGQVRNLIRLRILISGRIAKLKGQDS</sequence>
<evidence type="ECO:0000313" key="1">
    <source>
        <dbReference type="EMBL" id="EPX81147.1"/>
    </source>
</evidence>
<gene>
    <name evidence="1" type="ORF">thalar_00596</name>
</gene>
<keyword evidence="2" id="KW-1185">Reference proteome</keyword>
<dbReference type="SUPFAM" id="SSF54631">
    <property type="entry name" value="CBS-domain pair"/>
    <property type="match status" value="1"/>
</dbReference>
<proteinExistence type="predicted"/>
<name>S9QN83_9RHOB</name>